<evidence type="ECO:0000313" key="2">
    <source>
        <dbReference type="Proteomes" id="UP000014028"/>
    </source>
</evidence>
<dbReference type="AlphaFoldDB" id="A0A9W5R0W0"/>
<protein>
    <submittedName>
        <fullName evidence="1">Uncharacterized protein</fullName>
    </submittedName>
</protein>
<gene>
    <name evidence="1" type="ORF">IKC_06609</name>
</gene>
<accession>A0A9W5R0W0</accession>
<proteinExistence type="predicted"/>
<sequence>MNLTFRSNNQLHQPVIEAIQLIREYTESGQRYFAIEDTVPIEGVIQPKWRNIIIEVDSQGVERVNRINYEIVVIQSLRTQLRCKEIWIEGANRYRNPDEDLPQDFEENKEEYFEALKIPLDVKPFIENIKLLMREKLQMLHQGLESQSNKKIVITTKSNKGWIQVIPLDKQLYKSSLIF</sequence>
<evidence type="ECO:0000313" key="1">
    <source>
        <dbReference type="EMBL" id="EOQ01723.1"/>
    </source>
</evidence>
<name>A0A9W5R0W0_BACCE</name>
<comment type="caution">
    <text evidence="1">The sequence shown here is derived from an EMBL/GenBank/DDBJ whole genome shotgun (WGS) entry which is preliminary data.</text>
</comment>
<reference evidence="1 2" key="1">
    <citation type="submission" date="2012-12" db="EMBL/GenBank/DDBJ databases">
        <title>The Genome Sequence of Bacillus cereus VD184.</title>
        <authorList>
            <consortium name="The Broad Institute Genome Sequencing Platform"/>
            <consortium name="The Broad Institute Genome Sequencing Center for Infectious Disease"/>
            <person name="Feldgarden M."/>
            <person name="Van der Auwera G.A."/>
            <person name="Mahillon J."/>
            <person name="Duprez V."/>
            <person name="Timmery S."/>
            <person name="Mattelet C."/>
            <person name="Dierick K."/>
            <person name="Sun M."/>
            <person name="Yu Z."/>
            <person name="Zhu L."/>
            <person name="Hu X."/>
            <person name="Shank E.B."/>
            <person name="Swiecicka I."/>
            <person name="Hansen B.M."/>
            <person name="Andrup L."/>
            <person name="Walker B."/>
            <person name="Young S.K."/>
            <person name="Zeng Q."/>
            <person name="Gargeya S."/>
            <person name="Fitzgerald M."/>
            <person name="Haas B."/>
            <person name="Abouelleil A."/>
            <person name="Alvarado L."/>
            <person name="Arachchi H.M."/>
            <person name="Berlin A.M."/>
            <person name="Chapman S.B."/>
            <person name="Dewar J."/>
            <person name="Goldberg J."/>
            <person name="Griggs A."/>
            <person name="Gujja S."/>
            <person name="Hansen M."/>
            <person name="Howarth C."/>
            <person name="Imamovic A."/>
            <person name="Larimer J."/>
            <person name="McCowan C."/>
            <person name="Murphy C."/>
            <person name="Neiman D."/>
            <person name="Pearson M."/>
            <person name="Priest M."/>
            <person name="Roberts A."/>
            <person name="Saif S."/>
            <person name="Shea T."/>
            <person name="Sisk P."/>
            <person name="Sykes S."/>
            <person name="Wortman J."/>
            <person name="Nusbaum C."/>
            <person name="Birren B."/>
        </authorList>
    </citation>
    <scope>NUCLEOTIDE SEQUENCE [LARGE SCALE GENOMIC DNA]</scope>
    <source>
        <strain evidence="1 2">VD184</strain>
    </source>
</reference>
<dbReference type="Proteomes" id="UP000014028">
    <property type="component" value="Unassembled WGS sequence"/>
</dbReference>
<organism evidence="1 2">
    <name type="scientific">Bacillus cereus VD184</name>
    <dbReference type="NCBI Taxonomy" id="1053242"/>
    <lineage>
        <taxon>Bacteria</taxon>
        <taxon>Bacillati</taxon>
        <taxon>Bacillota</taxon>
        <taxon>Bacilli</taxon>
        <taxon>Bacillales</taxon>
        <taxon>Bacillaceae</taxon>
        <taxon>Bacillus</taxon>
        <taxon>Bacillus cereus group</taxon>
    </lineage>
</organism>
<dbReference type="EMBL" id="AHFK01000102">
    <property type="protein sequence ID" value="EOQ01723.1"/>
    <property type="molecule type" value="Genomic_DNA"/>
</dbReference>